<evidence type="ECO:0000313" key="2">
    <source>
        <dbReference type="EMBL" id="OXR40319.1"/>
    </source>
</evidence>
<feature type="region of interest" description="Disordered" evidence="1">
    <location>
        <begin position="70"/>
        <end position="120"/>
    </location>
</feature>
<comment type="caution">
    <text evidence="2">The sequence shown here is derived from an EMBL/GenBank/DDBJ whole genome shotgun (WGS) entry which is preliminary data.</text>
</comment>
<gene>
    <name evidence="2" type="ORF">B7C42_07580</name>
</gene>
<feature type="compositionally biased region" description="Pro residues" evidence="1">
    <location>
        <begin position="80"/>
        <end position="94"/>
    </location>
</feature>
<dbReference type="Proteomes" id="UP000215506">
    <property type="component" value="Unassembled WGS sequence"/>
</dbReference>
<protein>
    <submittedName>
        <fullName evidence="2">Uncharacterized protein</fullName>
    </submittedName>
</protein>
<organism evidence="2 3">
    <name type="scientific">Nocardia cerradoensis</name>
    <dbReference type="NCBI Taxonomy" id="85688"/>
    <lineage>
        <taxon>Bacteria</taxon>
        <taxon>Bacillati</taxon>
        <taxon>Actinomycetota</taxon>
        <taxon>Actinomycetes</taxon>
        <taxon>Mycobacteriales</taxon>
        <taxon>Nocardiaceae</taxon>
        <taxon>Nocardia</taxon>
    </lineage>
</organism>
<keyword evidence="3" id="KW-1185">Reference proteome</keyword>
<reference evidence="2 3" key="1">
    <citation type="submission" date="2017-07" db="EMBL/GenBank/DDBJ databases">
        <title>First draft Genome Sequence of Nocardia cerradoensis isolated from human infection.</title>
        <authorList>
            <person name="Carrasco G."/>
        </authorList>
    </citation>
    <scope>NUCLEOTIDE SEQUENCE [LARGE SCALE GENOMIC DNA]</scope>
    <source>
        <strain evidence="2 3">CNM20130759</strain>
    </source>
</reference>
<dbReference type="RefSeq" id="WP_143860464.1">
    <property type="nucleotide sequence ID" value="NZ_NGAF01000034.1"/>
</dbReference>
<proteinExistence type="predicted"/>
<accession>A0A231GUL4</accession>
<name>A0A231GUL4_9NOCA</name>
<evidence type="ECO:0000313" key="3">
    <source>
        <dbReference type="Proteomes" id="UP000215506"/>
    </source>
</evidence>
<sequence length="303" mass="28815">MPRNRSNPADITACSERNARLGGFVHRAVRRRGVALGSQALVVGAVHALVLLTTPDAAAATIAPIVDQPGVTTPVQPGTATPPPPPPPPAPPVAPSYTEQPAAVRNGPVPRPAPSPDPVEPVKVEELHPPVPVAPVAPIAPPVDEIRVGQFAVPSPPWVPGEVRDAINDTAATAEAQVATALDSIGIPPGRSDRVSGATLAGAGIGGAIGATITAAPAAAAGAVVGGLVGGTIGGIAGAAVGTLVTVPVIGTVTSGVAGTAIGAAAGAAAGAIIAGAPAAVAGALVGGTVGAGFGAAVGVDQR</sequence>
<feature type="compositionally biased region" description="Low complexity" evidence="1">
    <location>
        <begin position="70"/>
        <end position="79"/>
    </location>
</feature>
<evidence type="ECO:0000256" key="1">
    <source>
        <dbReference type="SAM" id="MobiDB-lite"/>
    </source>
</evidence>
<dbReference type="EMBL" id="NGAF01000034">
    <property type="protein sequence ID" value="OXR40319.1"/>
    <property type="molecule type" value="Genomic_DNA"/>
</dbReference>
<dbReference type="AlphaFoldDB" id="A0A231GUL4"/>
<feature type="compositionally biased region" description="Pro residues" evidence="1">
    <location>
        <begin position="109"/>
        <end position="119"/>
    </location>
</feature>